<sequence length="679" mass="76292">MASKGSPLYSPLDVSRSEIRLLRVENDPGQSISCRLETVPLSKAPPYTALSYVWGDENLTETISLDGQDVPVTANLAAALRCVKGHWSSAFTDRDTATFRIWIDALCINQKDIGEKGQQVQLMGSLYSAAELVIAWLGKGTDQTVLGLESLEKLSATFCHLFNPADNVMDESVSISLIVDLFSTLQEFCCVDDPDQEAFYLRNKRFSSMKSLLDLPYWDRAWILQEAVLAQKMLLCCAGKSVDMAAAEQLYQILRKASSDKNHPRPSFLASDVWNGYFTGLQTWREFARIHHQKQMRLGCAKLPNVTVFRAVDLFFTSLLLKATNPKDHVYAFVGLNELDIIPDYANSTPTHVAYVDYARAWIGLLSRQQNLAELQKYRACHLLFLEAAGVGYMAYPNSLPTWVPNYPDIDNGKFLQPHQARANAGISEDLIRDVQIDGTRLIVHGVALQSIEEKYEFPCEDASDATLLFLKFIGVFCQKYPSYITGIPPLQAVMRVFMQDCLSMPVSQLFEHFVSYFSKAANTAYMKYDRVSSEWAPYHRATAELLGENEDQMYGWLADNFFTESELQKMGRGSIMLIIEHAVLSRQFSQTQGLQALQLSYAYRFFTTGDGYLGLCPKYSEPGDVVCVLAGNGLPIVLRKNGTHYLHVGTCFILGFMDGEAAELVRNGNLKMERFEIH</sequence>
<accession>A0ACC1N9K1</accession>
<protein>
    <submittedName>
        <fullName evidence="1">Uncharacterized protein</fullName>
    </submittedName>
</protein>
<evidence type="ECO:0000313" key="2">
    <source>
        <dbReference type="Proteomes" id="UP001143910"/>
    </source>
</evidence>
<proteinExistence type="predicted"/>
<gene>
    <name evidence="1" type="ORF">NQ176_g5384</name>
</gene>
<dbReference type="Proteomes" id="UP001143910">
    <property type="component" value="Unassembled WGS sequence"/>
</dbReference>
<keyword evidence="2" id="KW-1185">Reference proteome</keyword>
<name>A0ACC1N9K1_9HYPO</name>
<reference evidence="1" key="1">
    <citation type="submission" date="2022-08" db="EMBL/GenBank/DDBJ databases">
        <title>Genome Sequence of Lecanicillium fungicola.</title>
        <authorList>
            <person name="Buettner E."/>
        </authorList>
    </citation>
    <scope>NUCLEOTIDE SEQUENCE</scope>
    <source>
        <strain evidence="1">Babe33</strain>
    </source>
</reference>
<comment type="caution">
    <text evidence="1">The sequence shown here is derived from an EMBL/GenBank/DDBJ whole genome shotgun (WGS) entry which is preliminary data.</text>
</comment>
<organism evidence="1 2">
    <name type="scientific">Zarea fungicola</name>
    <dbReference type="NCBI Taxonomy" id="93591"/>
    <lineage>
        <taxon>Eukaryota</taxon>
        <taxon>Fungi</taxon>
        <taxon>Dikarya</taxon>
        <taxon>Ascomycota</taxon>
        <taxon>Pezizomycotina</taxon>
        <taxon>Sordariomycetes</taxon>
        <taxon>Hypocreomycetidae</taxon>
        <taxon>Hypocreales</taxon>
        <taxon>Cordycipitaceae</taxon>
        <taxon>Zarea</taxon>
    </lineage>
</organism>
<evidence type="ECO:0000313" key="1">
    <source>
        <dbReference type="EMBL" id="KAJ2975688.1"/>
    </source>
</evidence>
<dbReference type="EMBL" id="JANJQO010000676">
    <property type="protein sequence ID" value="KAJ2975688.1"/>
    <property type="molecule type" value="Genomic_DNA"/>
</dbReference>